<dbReference type="PANTHER" id="PTHR30290:SF9">
    <property type="entry name" value="OLIGOPEPTIDE-BINDING PROTEIN APPA"/>
    <property type="match status" value="1"/>
</dbReference>
<dbReference type="EMBL" id="CP045484">
    <property type="protein sequence ID" value="QGR18129.1"/>
    <property type="molecule type" value="Genomic_DNA"/>
</dbReference>
<dbReference type="PANTHER" id="PTHR30290">
    <property type="entry name" value="PERIPLASMIC BINDING COMPONENT OF ABC TRANSPORTER"/>
    <property type="match status" value="1"/>
</dbReference>
<dbReference type="Gene3D" id="3.10.105.10">
    <property type="entry name" value="Dipeptide-binding Protein, Domain 3"/>
    <property type="match status" value="1"/>
</dbReference>
<comment type="similarity">
    <text evidence="1">Belongs to the bacterial solute-binding protein 5 family.</text>
</comment>
<dbReference type="SUPFAM" id="SSF53850">
    <property type="entry name" value="Periplasmic binding protein-like II"/>
    <property type="match status" value="1"/>
</dbReference>
<feature type="transmembrane region" description="Helical" evidence="4">
    <location>
        <begin position="657"/>
        <end position="679"/>
    </location>
</feature>
<dbReference type="GO" id="GO:1904680">
    <property type="term" value="F:peptide transmembrane transporter activity"/>
    <property type="evidence" value="ECO:0007669"/>
    <property type="project" value="TreeGrafter"/>
</dbReference>
<keyword evidence="4" id="KW-0812">Transmembrane</keyword>
<dbReference type="OrthoDB" id="194307at2157"/>
<dbReference type="Pfam" id="PF00496">
    <property type="entry name" value="SBP_bac_5"/>
    <property type="match status" value="1"/>
</dbReference>
<keyword evidence="4" id="KW-0472">Membrane</keyword>
<dbReference type="InterPro" id="IPR039424">
    <property type="entry name" value="SBP_5"/>
</dbReference>
<dbReference type="GO" id="GO:0015833">
    <property type="term" value="P:peptide transport"/>
    <property type="evidence" value="ECO:0007669"/>
    <property type="project" value="TreeGrafter"/>
</dbReference>
<evidence type="ECO:0000259" key="5">
    <source>
        <dbReference type="Pfam" id="PF00496"/>
    </source>
</evidence>
<keyword evidence="7" id="KW-1185">Reference proteome</keyword>
<keyword evidence="3" id="KW-0732">Signal</keyword>
<evidence type="ECO:0000256" key="2">
    <source>
        <dbReference type="ARBA" id="ARBA00022448"/>
    </source>
</evidence>
<protein>
    <submittedName>
        <fullName evidence="6">ABC transporter substrate-binding protein</fullName>
    </submittedName>
</protein>
<dbReference type="Proteomes" id="UP000427373">
    <property type="component" value="Chromosome"/>
</dbReference>
<dbReference type="InterPro" id="IPR000914">
    <property type="entry name" value="SBP_5_dom"/>
</dbReference>
<evidence type="ECO:0000313" key="7">
    <source>
        <dbReference type="Proteomes" id="UP000427373"/>
    </source>
</evidence>
<evidence type="ECO:0000256" key="4">
    <source>
        <dbReference type="SAM" id="Phobius"/>
    </source>
</evidence>
<reference evidence="6 7" key="1">
    <citation type="submission" date="2019-10" db="EMBL/GenBank/DDBJ databases">
        <title>Genome Sequences from Six Type Strain Members of the Archaeal Family Sulfolobaceae: Acidianus ambivalens, Acidianus infernus, Metallosphaera prunae, Stygiolobus azoricus, Sulfolobus metallicus, and Sulfurisphaera ohwakuensis.</title>
        <authorList>
            <person name="Counts J.A."/>
            <person name="Kelly R.M."/>
        </authorList>
    </citation>
    <scope>NUCLEOTIDE SEQUENCE [LARGE SCALE GENOMIC DNA]</scope>
    <source>
        <strain evidence="6 7">TA-1</strain>
    </source>
</reference>
<feature type="transmembrane region" description="Helical" evidence="4">
    <location>
        <begin position="15"/>
        <end position="36"/>
    </location>
</feature>
<evidence type="ECO:0000313" key="6">
    <source>
        <dbReference type="EMBL" id="QGR18129.1"/>
    </source>
</evidence>
<evidence type="ECO:0000256" key="3">
    <source>
        <dbReference type="ARBA" id="ARBA00022729"/>
    </source>
</evidence>
<feature type="domain" description="Solute-binding protein family 5" evidence="5">
    <location>
        <begin position="119"/>
        <end position="500"/>
    </location>
</feature>
<gene>
    <name evidence="6" type="ORF">D1869_13715</name>
</gene>
<sequence length="683" mass="74752">MIIYSYFVIGMKAKILYSIPLFILLLGLILPSVTIITNSQTSNVLTIGWVTSSPYTSLSSYNPNIFSGGLGGAFYGLVYAYSAILNVSNNQMLPGIVENWTFSPSNWVQEFNSLSSVNVTLYLNPNAHWANGQPVTAYDILATCLILDMYSAPPFPNYTVINNYTITISYPKDYVSPYLMPFTLLDTVGLGEVAVITNYQVWKPIITQIEGNWTLLQEGKVKTTVFRSMIRSFNPALVASISADYNGPFYVSQITPSEIVLSKNPGFYAANMVPWNKVIIYQYTSSQDLLAGVKTGEIDLLYTGATSLPSLALSSLPSYYKVISIPQPGGYGLYFNLQNPWLKYVQVRQAIAYIINRTAVALVGGAKYSPVHVPNGIPNFSYFNEFRTPAVSNLNPYNVNLTKAAELLESVGFTEKNGQWYTPAGTPFTLNITDTISSSPGVTSMLTLIADELTSFGIPTTYSVSTIASINHQLYKSGDYGLVFQAWGGYYPGTVDWYLQLQYLSGIPYNVTHWDLLVPLPNGSVYNMSKLYIESTAPNSTSQLIAANDEIAYALNYYLPVLPLVYTDYVIVYNSNVISAPPSSSWFWEEALYGIGGTALLQAGFQYGYLVPTTVTTTTTSIPTVTSTTTVPVTSTVTSTTTSVIPPSTVTVSTTNVGLIVGVAVVVIIVVIIVAVLLLRRRR</sequence>
<accession>A0A650CK07</accession>
<proteinExistence type="inferred from homology"/>
<dbReference type="AlphaFoldDB" id="A0A650CK07"/>
<dbReference type="KEGG" id="soh:D1869_13715"/>
<keyword evidence="4" id="KW-1133">Transmembrane helix</keyword>
<dbReference type="Gene3D" id="3.40.190.10">
    <property type="entry name" value="Periplasmic binding protein-like II"/>
    <property type="match status" value="1"/>
</dbReference>
<organism evidence="6 7">
    <name type="scientific">Sulfurisphaera ohwakuensis</name>
    <dbReference type="NCBI Taxonomy" id="69656"/>
    <lineage>
        <taxon>Archaea</taxon>
        <taxon>Thermoproteota</taxon>
        <taxon>Thermoprotei</taxon>
        <taxon>Sulfolobales</taxon>
        <taxon>Sulfolobaceae</taxon>
        <taxon>Sulfurisphaera</taxon>
    </lineage>
</organism>
<evidence type="ECO:0000256" key="1">
    <source>
        <dbReference type="ARBA" id="ARBA00005695"/>
    </source>
</evidence>
<keyword evidence="2" id="KW-0813">Transport</keyword>
<name>A0A650CK07_SULOH</name>